<dbReference type="InterPro" id="IPR017856">
    <property type="entry name" value="Integrase-like_N"/>
</dbReference>
<dbReference type="Gene3D" id="1.10.10.200">
    <property type="match status" value="1"/>
</dbReference>
<dbReference type="Proteomes" id="UP001153678">
    <property type="component" value="Unassembled WGS sequence"/>
</dbReference>
<name>A0A9W4T5H5_9GLOM</name>
<protein>
    <submittedName>
        <fullName evidence="1">6388_t:CDS:1</fullName>
    </submittedName>
</protein>
<dbReference type="SUPFAM" id="SSF75625">
    <property type="entry name" value="YebC-like"/>
    <property type="match status" value="1"/>
</dbReference>
<comment type="caution">
    <text evidence="1">The sequence shown here is derived from an EMBL/GenBank/DDBJ whole genome shotgun (WGS) entry which is preliminary data.</text>
</comment>
<keyword evidence="2" id="KW-1185">Reference proteome</keyword>
<organism evidence="1 2">
    <name type="scientific">Funneliformis geosporum</name>
    <dbReference type="NCBI Taxonomy" id="1117311"/>
    <lineage>
        <taxon>Eukaryota</taxon>
        <taxon>Fungi</taxon>
        <taxon>Fungi incertae sedis</taxon>
        <taxon>Mucoromycota</taxon>
        <taxon>Glomeromycotina</taxon>
        <taxon>Glomeromycetes</taxon>
        <taxon>Glomerales</taxon>
        <taxon>Glomeraceae</taxon>
        <taxon>Funneliformis</taxon>
    </lineage>
</organism>
<dbReference type="OrthoDB" id="10602046at2759"/>
<reference evidence="1" key="1">
    <citation type="submission" date="2022-08" db="EMBL/GenBank/DDBJ databases">
        <authorList>
            <person name="Kallberg Y."/>
            <person name="Tangrot J."/>
            <person name="Rosling A."/>
        </authorList>
    </citation>
    <scope>NUCLEOTIDE SEQUENCE</scope>
    <source>
        <strain evidence="1">Wild A</strain>
    </source>
</reference>
<sequence length="161" mass="18963">MAGHSHSANIKHRKDRQDSARSQLFLKVRKKIENIIREEHEVNEKSLILYQAPYGILIYLENNQEITPDSIKKLNLITLPLSSLPNYFQLSYSLKISLEENNKNDLEEYLITYLPSEFLEKMTYDEKEKKLISPNKEEISQIKKIIKENNLELVMEQEKAV</sequence>
<accession>A0A9W4T5H5</accession>
<proteinExistence type="predicted"/>
<evidence type="ECO:0000313" key="1">
    <source>
        <dbReference type="EMBL" id="CAI2192550.1"/>
    </source>
</evidence>
<dbReference type="AlphaFoldDB" id="A0A9W4T5H5"/>
<dbReference type="EMBL" id="CAMKVN010008471">
    <property type="protein sequence ID" value="CAI2192550.1"/>
    <property type="molecule type" value="Genomic_DNA"/>
</dbReference>
<evidence type="ECO:0000313" key="2">
    <source>
        <dbReference type="Proteomes" id="UP001153678"/>
    </source>
</evidence>
<gene>
    <name evidence="1" type="ORF">FWILDA_LOCUS15632</name>
</gene>
<dbReference type="InterPro" id="IPR029072">
    <property type="entry name" value="YebC-like"/>
</dbReference>